<organism evidence="3 4">
    <name type="scientific">Anopheles sinensis</name>
    <name type="common">Mosquito</name>
    <dbReference type="NCBI Taxonomy" id="74873"/>
    <lineage>
        <taxon>Eukaryota</taxon>
        <taxon>Metazoa</taxon>
        <taxon>Ecdysozoa</taxon>
        <taxon>Arthropoda</taxon>
        <taxon>Hexapoda</taxon>
        <taxon>Insecta</taxon>
        <taxon>Pterygota</taxon>
        <taxon>Neoptera</taxon>
        <taxon>Endopterygota</taxon>
        <taxon>Diptera</taxon>
        <taxon>Nematocera</taxon>
        <taxon>Culicoidea</taxon>
        <taxon>Culicidae</taxon>
        <taxon>Anophelinae</taxon>
        <taxon>Anopheles</taxon>
    </lineage>
</organism>
<keyword evidence="1" id="KW-1133">Transmembrane helix</keyword>
<feature type="transmembrane region" description="Helical" evidence="1">
    <location>
        <begin position="40"/>
        <end position="58"/>
    </location>
</feature>
<evidence type="ECO:0000313" key="3">
    <source>
        <dbReference type="EnsemblMetazoa" id="ASIC010955-PA"/>
    </source>
</evidence>
<reference evidence="2 4" key="1">
    <citation type="journal article" date="2014" name="BMC Genomics">
        <title>Genome sequence of Anopheles sinensis provides insight into genetics basis of mosquito competence for malaria parasites.</title>
        <authorList>
            <person name="Zhou D."/>
            <person name="Zhang D."/>
            <person name="Ding G."/>
            <person name="Shi L."/>
            <person name="Hou Q."/>
            <person name="Ye Y."/>
            <person name="Xu Y."/>
            <person name="Zhou H."/>
            <person name="Xiong C."/>
            <person name="Li S."/>
            <person name="Yu J."/>
            <person name="Hong S."/>
            <person name="Yu X."/>
            <person name="Zou P."/>
            <person name="Chen C."/>
            <person name="Chang X."/>
            <person name="Wang W."/>
            <person name="Lv Y."/>
            <person name="Sun Y."/>
            <person name="Ma L."/>
            <person name="Shen B."/>
            <person name="Zhu C."/>
        </authorList>
    </citation>
    <scope>NUCLEOTIDE SEQUENCE [LARGE SCALE GENOMIC DNA]</scope>
</reference>
<accession>A0A084VYW7</accession>
<reference evidence="3" key="2">
    <citation type="submission" date="2020-05" db="UniProtKB">
        <authorList>
            <consortium name="EnsemblMetazoa"/>
        </authorList>
    </citation>
    <scope>IDENTIFICATION</scope>
</reference>
<keyword evidence="4" id="KW-1185">Reference proteome</keyword>
<dbReference type="AlphaFoldDB" id="A0A084VYW7"/>
<sequence length="88" mass="10390">MKTRLREEQSEPKSRSCLCQCMEPILCSCYSCMVWLLAKVFLTVFMLFLIYFGFLTILQRREPGEAFSMAIKDLVNMFYPSDPARRPY</sequence>
<name>A0A084VYW7_ANOSI</name>
<keyword evidence="1" id="KW-0472">Membrane</keyword>
<dbReference type="Proteomes" id="UP000030765">
    <property type="component" value="Unassembled WGS sequence"/>
</dbReference>
<dbReference type="EnsemblMetazoa" id="ASIC010955-RA">
    <property type="protein sequence ID" value="ASIC010955-PA"/>
    <property type="gene ID" value="ASIC010955"/>
</dbReference>
<protein>
    <submittedName>
        <fullName evidence="2">AGAP011574-PA-like protein</fullName>
    </submittedName>
</protein>
<gene>
    <name evidence="2" type="ORF">ZHAS_00010955</name>
</gene>
<dbReference type="VEuPathDB" id="VectorBase:ASIS022296"/>
<evidence type="ECO:0000256" key="1">
    <source>
        <dbReference type="SAM" id="Phobius"/>
    </source>
</evidence>
<proteinExistence type="predicted"/>
<dbReference type="VEuPathDB" id="VectorBase:ASIC010955"/>
<keyword evidence="1" id="KW-0812">Transmembrane</keyword>
<evidence type="ECO:0000313" key="2">
    <source>
        <dbReference type="EMBL" id="KFB43161.1"/>
    </source>
</evidence>
<evidence type="ECO:0000313" key="4">
    <source>
        <dbReference type="Proteomes" id="UP000030765"/>
    </source>
</evidence>
<dbReference type="EMBL" id="ATLV01018509">
    <property type="status" value="NOT_ANNOTATED_CDS"/>
    <property type="molecule type" value="Genomic_DNA"/>
</dbReference>
<dbReference type="OMA" id="CMEPILC"/>
<dbReference type="EMBL" id="KE525236">
    <property type="protein sequence ID" value="KFB43161.1"/>
    <property type="molecule type" value="Genomic_DNA"/>
</dbReference>